<dbReference type="RefSeq" id="WP_033495106.1">
    <property type="nucleotide sequence ID" value="NZ_JGZI01000009.1"/>
</dbReference>
<dbReference type="Proteomes" id="UP000029050">
    <property type="component" value="Unassembled WGS sequence"/>
</dbReference>
<dbReference type="PANTHER" id="PTHR21064:SF6">
    <property type="entry name" value="AMINOGLYCOSIDE PHOSPHOTRANSFERASE DOMAIN-CONTAINING PROTEIN"/>
    <property type="match status" value="1"/>
</dbReference>
<reference evidence="3 4" key="1">
    <citation type="submission" date="2014-03" db="EMBL/GenBank/DDBJ databases">
        <title>Genomics of Bifidobacteria.</title>
        <authorList>
            <person name="Ventura M."/>
            <person name="Milani C."/>
            <person name="Lugli G.A."/>
        </authorList>
    </citation>
    <scope>NUCLEOTIDE SEQUENCE [LARGE SCALE GENOMIC DNA]</scope>
    <source>
        <strain evidence="3 4">LMG 21775</strain>
    </source>
</reference>
<dbReference type="GeneID" id="98300351"/>
<protein>
    <submittedName>
        <fullName evidence="3">Phosphotransferase enzyme family</fullName>
    </submittedName>
</protein>
<evidence type="ECO:0000259" key="2">
    <source>
        <dbReference type="Pfam" id="PF01636"/>
    </source>
</evidence>
<dbReference type="Pfam" id="PF01636">
    <property type="entry name" value="APH"/>
    <property type="match status" value="1"/>
</dbReference>
<dbReference type="eggNOG" id="COG2334">
    <property type="taxonomic scope" value="Bacteria"/>
</dbReference>
<name>A0A087CG94_9BIFI</name>
<dbReference type="STRING" id="218140.BPSY_1145"/>
<dbReference type="InterPro" id="IPR050249">
    <property type="entry name" value="Pseudomonas-type_ThrB"/>
</dbReference>
<evidence type="ECO:0000313" key="3">
    <source>
        <dbReference type="EMBL" id="KFI82294.1"/>
    </source>
</evidence>
<accession>A0A087CG94</accession>
<dbReference type="EMBL" id="JGZI01000009">
    <property type="protein sequence ID" value="KFI82294.1"/>
    <property type="molecule type" value="Genomic_DNA"/>
</dbReference>
<feature type="domain" description="Aminoglycoside phosphotransferase" evidence="2">
    <location>
        <begin position="53"/>
        <end position="298"/>
    </location>
</feature>
<dbReference type="GO" id="GO:0004413">
    <property type="term" value="F:homoserine kinase activity"/>
    <property type="evidence" value="ECO:0007669"/>
    <property type="project" value="TreeGrafter"/>
</dbReference>
<keyword evidence="3" id="KW-0808">Transferase</keyword>
<dbReference type="Gene3D" id="3.90.1200.10">
    <property type="match status" value="1"/>
</dbReference>
<dbReference type="PANTHER" id="PTHR21064">
    <property type="entry name" value="AMINOGLYCOSIDE PHOSPHOTRANSFERASE DOMAIN-CONTAINING PROTEIN-RELATED"/>
    <property type="match status" value="1"/>
</dbReference>
<dbReference type="OrthoDB" id="3266537at2"/>
<dbReference type="SUPFAM" id="SSF56112">
    <property type="entry name" value="Protein kinase-like (PK-like)"/>
    <property type="match status" value="1"/>
</dbReference>
<proteinExistence type="inferred from homology"/>
<comment type="caution">
    <text evidence="3">The sequence shown here is derived from an EMBL/GenBank/DDBJ whole genome shotgun (WGS) entry which is preliminary data.</text>
</comment>
<organism evidence="3 4">
    <name type="scientific">Bifidobacterium psychraerophilum</name>
    <dbReference type="NCBI Taxonomy" id="218140"/>
    <lineage>
        <taxon>Bacteria</taxon>
        <taxon>Bacillati</taxon>
        <taxon>Actinomycetota</taxon>
        <taxon>Actinomycetes</taxon>
        <taxon>Bifidobacteriales</taxon>
        <taxon>Bifidobacteriaceae</taxon>
        <taxon>Bifidobacterium</taxon>
    </lineage>
</organism>
<dbReference type="InterPro" id="IPR011009">
    <property type="entry name" value="Kinase-like_dom_sf"/>
</dbReference>
<dbReference type="GO" id="GO:0009088">
    <property type="term" value="P:threonine biosynthetic process"/>
    <property type="evidence" value="ECO:0007669"/>
    <property type="project" value="TreeGrafter"/>
</dbReference>
<keyword evidence="4" id="KW-1185">Reference proteome</keyword>
<comment type="similarity">
    <text evidence="1">Belongs to the pseudomonas-type ThrB family.</text>
</comment>
<dbReference type="AlphaFoldDB" id="A0A087CG94"/>
<evidence type="ECO:0000313" key="4">
    <source>
        <dbReference type="Proteomes" id="UP000029050"/>
    </source>
</evidence>
<gene>
    <name evidence="3" type="ORF">BPSY_1145</name>
</gene>
<sequence length="384" mass="42604">MDAENNPQLEIVVQRWPDIDLPEATTVLAALTGTVHASSIVAHSARPTASSSLVRSDHGTIFVKRYARSVRDVETIAPYHRFAAYLADRGISTPRFLHFASDNAQGLHVDPRSDTVAVIGDMAYEAYPVASGEDRYTKALSWDPPKTLDEARKLGAFVAAMNRVSVGFDEAALKANGMTNRFGLFAQHDVDAAMKAWLAQRPAVTAYLTMSGRDLTRDAQVVQPYASRIASRYSALPSSWTHGDPHISNFLWSGTGPTAVFDFGLSDRNTALFDLAMLLERHSIQWLDVMDGHEEAYRPDVAKALIEGYCSVRPLSDDEKAILPDMLAIRQAEAGLNWIGYYMNGTHRRSDADWCYDTCFLGHTRWFSTNPGRALLDSIREYLV</sequence>
<evidence type="ECO:0000256" key="1">
    <source>
        <dbReference type="ARBA" id="ARBA00038240"/>
    </source>
</evidence>
<dbReference type="InterPro" id="IPR002575">
    <property type="entry name" value="Aminoglycoside_PTrfase"/>
</dbReference>